<organism evidence="1 2">
    <name type="scientific">Flavivirga aquatica</name>
    <dbReference type="NCBI Taxonomy" id="1849968"/>
    <lineage>
        <taxon>Bacteria</taxon>
        <taxon>Pseudomonadati</taxon>
        <taxon>Bacteroidota</taxon>
        <taxon>Flavobacteriia</taxon>
        <taxon>Flavobacteriales</taxon>
        <taxon>Flavobacteriaceae</taxon>
        <taxon>Flavivirga</taxon>
    </lineage>
</organism>
<evidence type="ECO:0000313" key="1">
    <source>
        <dbReference type="EMBL" id="OEK09799.1"/>
    </source>
</evidence>
<sequence length="187" mass="22476">MRESLDFNINGTNEDRKNVKIFLREELGLLEKDFRGLYNLNCEHPFNKIFDFGEKLLIREWGAYYYLFEKTKKTKKDSLNNQAYNCKNIDIENIYEEPLFMTCICDYNFSKSYSIFYKKSDEYYKRLILPNLPKKDTIAFFGSVETKYEFYKKDSLNITITEEGGESEYKFKKISNKTKIDYYAYPP</sequence>
<dbReference type="EMBL" id="MDJD01000006">
    <property type="protein sequence ID" value="OEK09799.1"/>
    <property type="molecule type" value="Genomic_DNA"/>
</dbReference>
<name>A0A1E5TEK9_9FLAO</name>
<protein>
    <submittedName>
        <fullName evidence="1">Uncharacterized protein</fullName>
    </submittedName>
</protein>
<comment type="caution">
    <text evidence="1">The sequence shown here is derived from an EMBL/GenBank/DDBJ whole genome shotgun (WGS) entry which is preliminary data.</text>
</comment>
<evidence type="ECO:0000313" key="2">
    <source>
        <dbReference type="Proteomes" id="UP000095713"/>
    </source>
</evidence>
<proteinExistence type="predicted"/>
<dbReference type="Proteomes" id="UP000095713">
    <property type="component" value="Unassembled WGS sequence"/>
</dbReference>
<dbReference type="AlphaFoldDB" id="A0A1E5TEK9"/>
<reference evidence="1 2" key="1">
    <citation type="submission" date="2016-05" db="EMBL/GenBank/DDBJ databases">
        <title>Draft Genome Sequence of Algibacter sp. Strain SK-16 Isolated from the Surface Water of Aburatsubo Inlet.</title>
        <authorList>
            <person name="Wong S.-K."/>
            <person name="Yoshizawa S."/>
            <person name="Nakajima Y."/>
            <person name="Ogura Y."/>
            <person name="Tetsuya H."/>
            <person name="Hamasaki K."/>
        </authorList>
    </citation>
    <scope>NUCLEOTIDE SEQUENCE [LARGE SCALE GENOMIC DNA]</scope>
    <source>
        <strain evidence="1 2">SK-16</strain>
    </source>
</reference>
<gene>
    <name evidence="1" type="ORF">A8C32_09815</name>
</gene>
<accession>A0A1E5TEK9</accession>
<dbReference type="STRING" id="1849968.A8C32_09815"/>
<keyword evidence="2" id="KW-1185">Reference proteome</keyword>